<dbReference type="GeneID" id="4907295"/>
<name>A3DPE7_STAMF</name>
<evidence type="ECO:0000313" key="1">
    <source>
        <dbReference type="EMBL" id="ABN70507.1"/>
    </source>
</evidence>
<reference evidence="2" key="1">
    <citation type="journal article" date="2009" name="BMC Genomics">
        <title>The complete genome sequence of Staphylothermus marinus reveals differences in sulfur metabolism among heterotrophic Crenarchaeota.</title>
        <authorList>
            <person name="Anderson I.J."/>
            <person name="Dharmarajan L."/>
            <person name="Rodriguez J."/>
            <person name="Hooper S."/>
            <person name="Porat I."/>
            <person name="Ulrich L.E."/>
            <person name="Elkins J.G."/>
            <person name="Mavromatis K."/>
            <person name="Sun H."/>
            <person name="Land M."/>
            <person name="Lapidus A."/>
            <person name="Lucas S."/>
            <person name="Barry K."/>
            <person name="Huber H."/>
            <person name="Zhulin I.B."/>
            <person name="Whitman W.B."/>
            <person name="Mukhopadhyay B."/>
            <person name="Woese C."/>
            <person name="Bristow J."/>
            <person name="Kyrpides N."/>
        </authorList>
    </citation>
    <scope>NUCLEOTIDE SEQUENCE [LARGE SCALE GENOMIC DNA]</scope>
    <source>
        <strain evidence="2">ATCC 43588 / DSM 3639 / JCM 9404 / F1</strain>
    </source>
</reference>
<dbReference type="OrthoDB" id="373977at2157"/>
<dbReference type="AlphaFoldDB" id="A3DPE7"/>
<dbReference type="STRING" id="399550.Smar_1417"/>
<accession>A3DPE7</accession>
<gene>
    <name evidence="1" type="ordered locus">Smar_1417</name>
</gene>
<reference evidence="1 2" key="2">
    <citation type="journal article" date="2009" name="Stand. Genomic Sci.">
        <title>Complete genome sequence of Staphylothermus marinus Stetter and Fiala 1986 type strain F1.</title>
        <authorList>
            <person name="Anderson I.J."/>
            <person name="Sun H."/>
            <person name="Lapidus A."/>
            <person name="Copeland A."/>
            <person name="Glavina Del Rio T."/>
            <person name="Tice H."/>
            <person name="Dalin E."/>
            <person name="Lucas S."/>
            <person name="Barry K."/>
            <person name="Land M."/>
            <person name="Richardson P."/>
            <person name="Huber H."/>
            <person name="Kyrpides N.C."/>
        </authorList>
    </citation>
    <scope>NUCLEOTIDE SEQUENCE [LARGE SCALE GENOMIC DNA]</scope>
    <source>
        <strain evidence="2">ATCC 43588 / DSM 3639 / JCM 9404 / F1</strain>
    </source>
</reference>
<organism evidence="1 2">
    <name type="scientific">Staphylothermus marinus (strain ATCC 43588 / DSM 3639 / JCM 9404 / F1)</name>
    <dbReference type="NCBI Taxonomy" id="399550"/>
    <lineage>
        <taxon>Archaea</taxon>
        <taxon>Thermoproteota</taxon>
        <taxon>Thermoprotei</taxon>
        <taxon>Desulfurococcales</taxon>
        <taxon>Desulfurococcaceae</taxon>
        <taxon>Staphylothermus</taxon>
    </lineage>
</organism>
<dbReference type="eggNOG" id="arCOG12453">
    <property type="taxonomic scope" value="Archaea"/>
</dbReference>
<dbReference type="KEGG" id="smr:Smar_1417"/>
<dbReference type="Proteomes" id="UP000000254">
    <property type="component" value="Chromosome"/>
</dbReference>
<keyword evidence="2" id="KW-1185">Reference proteome</keyword>
<dbReference type="RefSeq" id="WP_011839701.1">
    <property type="nucleotide sequence ID" value="NC_009033.1"/>
</dbReference>
<dbReference type="HOGENOM" id="CLU_2313909_0_0_2"/>
<dbReference type="EMBL" id="CP000575">
    <property type="protein sequence ID" value="ABN70507.1"/>
    <property type="molecule type" value="Genomic_DNA"/>
</dbReference>
<sequence>MVQLVRKRSKSDLDSIVEDMKYTARILAGGPDERGEKLLKASGFFLVVPDPTMISTSIGLSMIATGKILMKRRKKGVKDYVEKSITEMRYLEELVKELI</sequence>
<evidence type="ECO:0000313" key="2">
    <source>
        <dbReference type="Proteomes" id="UP000000254"/>
    </source>
</evidence>
<proteinExistence type="predicted"/>
<protein>
    <submittedName>
        <fullName evidence="1">Uncharacterized protein</fullName>
    </submittedName>
</protein>